<reference evidence="2 3" key="1">
    <citation type="submission" date="2019-09" db="EMBL/GenBank/DDBJ databases">
        <title>FDA dAtabase for Regulatory Grade micrObial Sequences (FDA-ARGOS): Supporting development and validation of Infectious Disease Dx tests.</title>
        <authorList>
            <person name="Sciortino C."/>
            <person name="Tallon L."/>
            <person name="Sadzewicz L."/>
            <person name="Vavikolanu K."/>
            <person name="Mehta A."/>
            <person name="Aluvathingal J."/>
            <person name="Nadendla S."/>
            <person name="Nandy P."/>
            <person name="Geyer C."/>
            <person name="Yan Y."/>
            <person name="Sichtig H."/>
        </authorList>
    </citation>
    <scope>NUCLEOTIDE SEQUENCE [LARGE SCALE GENOMIC DNA]</scope>
    <source>
        <strain evidence="2 3">FDAARGOS_664</strain>
    </source>
</reference>
<sequence>MGAKLFRPVNWAGAASALVLAGCASTVHPPDDPSSLAAASAIDCKTFAAKAAMKSAVRGSLSAPLVSALPTLDPLELANRAGNPDADAGGSGEADSEGDTVIAPPLATLPLFSTAAGPARTPAGWQPWTINRNKTPTRYALTQVDDRVVLHAEADNSASGLYVPLEQRTAGTIRWTWKTRDVIRGADNGEKQREDAPLRLFVAFDGDHSTLSLRDQLMFEMARITTGREMPYATLMYIWGGRRAEGTVLPNPHTDRVRMIVVDSGTRHANEWRCHERDLRADYKKAFGTDPGKVIAVGLMTDTDNTKTRAEAWYGDIALD</sequence>
<dbReference type="OrthoDB" id="9775969at2"/>
<proteinExistence type="predicted"/>
<dbReference type="AlphaFoldDB" id="A0A5P2H7T2"/>
<dbReference type="PROSITE" id="PS51257">
    <property type="entry name" value="PROKAR_LIPOPROTEIN"/>
    <property type="match status" value="1"/>
</dbReference>
<accession>A0A5P2H7T2</accession>
<dbReference type="EMBL" id="CP044065">
    <property type="protein sequence ID" value="QET03553.1"/>
    <property type="molecule type" value="Genomic_DNA"/>
</dbReference>
<protein>
    <submittedName>
        <fullName evidence="2">DUF3047 domain-containing protein</fullName>
    </submittedName>
</protein>
<gene>
    <name evidence="2" type="ORF">FOB72_16870</name>
</gene>
<evidence type="ECO:0000313" key="3">
    <source>
        <dbReference type="Proteomes" id="UP000322822"/>
    </source>
</evidence>
<evidence type="ECO:0000256" key="1">
    <source>
        <dbReference type="SAM" id="MobiDB-lite"/>
    </source>
</evidence>
<organism evidence="2 3">
    <name type="scientific">Cupriavidus pauculus</name>
    <dbReference type="NCBI Taxonomy" id="82633"/>
    <lineage>
        <taxon>Bacteria</taxon>
        <taxon>Pseudomonadati</taxon>
        <taxon>Pseudomonadota</taxon>
        <taxon>Betaproteobacteria</taxon>
        <taxon>Burkholderiales</taxon>
        <taxon>Burkholderiaceae</taxon>
        <taxon>Cupriavidus</taxon>
    </lineage>
</organism>
<feature type="region of interest" description="Disordered" evidence="1">
    <location>
        <begin position="77"/>
        <end position="99"/>
    </location>
</feature>
<evidence type="ECO:0000313" key="2">
    <source>
        <dbReference type="EMBL" id="QET03553.1"/>
    </source>
</evidence>
<dbReference type="InterPro" id="IPR021409">
    <property type="entry name" value="DUF3047"/>
</dbReference>
<name>A0A5P2H7T2_9BURK</name>
<dbReference type="Proteomes" id="UP000322822">
    <property type="component" value="Chromosome 1"/>
</dbReference>
<dbReference type="Pfam" id="PF11249">
    <property type="entry name" value="DUF3047"/>
    <property type="match status" value="1"/>
</dbReference>
<dbReference type="RefSeq" id="WP_150373631.1">
    <property type="nucleotide sequence ID" value="NZ_CP044065.1"/>
</dbReference>